<dbReference type="Proteomes" id="UP001595075">
    <property type="component" value="Unassembled WGS sequence"/>
</dbReference>
<keyword evidence="3" id="KW-1185">Reference proteome</keyword>
<evidence type="ECO:0000256" key="1">
    <source>
        <dbReference type="SAM" id="SignalP"/>
    </source>
</evidence>
<protein>
    <submittedName>
        <fullName evidence="2">Uncharacterized protein</fullName>
    </submittedName>
</protein>
<name>A0ABR4BW14_9HELO</name>
<evidence type="ECO:0000313" key="3">
    <source>
        <dbReference type="Proteomes" id="UP001595075"/>
    </source>
</evidence>
<reference evidence="2 3" key="1">
    <citation type="journal article" date="2024" name="Commun. Biol.">
        <title>Comparative genomic analysis of thermophilic fungi reveals convergent evolutionary adaptations and gene losses.</title>
        <authorList>
            <person name="Steindorff A.S."/>
            <person name="Aguilar-Pontes M.V."/>
            <person name="Robinson A.J."/>
            <person name="Andreopoulos B."/>
            <person name="LaButti K."/>
            <person name="Kuo A."/>
            <person name="Mondo S."/>
            <person name="Riley R."/>
            <person name="Otillar R."/>
            <person name="Haridas S."/>
            <person name="Lipzen A."/>
            <person name="Grimwood J."/>
            <person name="Schmutz J."/>
            <person name="Clum A."/>
            <person name="Reid I.D."/>
            <person name="Moisan M.C."/>
            <person name="Butler G."/>
            <person name="Nguyen T.T.M."/>
            <person name="Dewar K."/>
            <person name="Conant G."/>
            <person name="Drula E."/>
            <person name="Henrissat B."/>
            <person name="Hansel C."/>
            <person name="Singer S."/>
            <person name="Hutchinson M.I."/>
            <person name="de Vries R.P."/>
            <person name="Natvig D.O."/>
            <person name="Powell A.J."/>
            <person name="Tsang A."/>
            <person name="Grigoriev I.V."/>
        </authorList>
    </citation>
    <scope>NUCLEOTIDE SEQUENCE [LARGE SCALE GENOMIC DNA]</scope>
    <source>
        <strain evidence="2 3">CBS 494.80</strain>
    </source>
</reference>
<evidence type="ECO:0000313" key="2">
    <source>
        <dbReference type="EMBL" id="KAL2061828.1"/>
    </source>
</evidence>
<sequence length="89" mass="9810">MQCNAILFQLSLGFGDLGLALGTKIAFTSHHLCSSFGARSVGCLSVLFCFYERPTTIEMREGTTNGLICSLLCFLLYVRERAGKVERPQ</sequence>
<feature type="chain" id="PRO_5045674047" evidence="1">
    <location>
        <begin position="23"/>
        <end position="89"/>
    </location>
</feature>
<organism evidence="2 3">
    <name type="scientific">Oculimacula yallundae</name>
    <dbReference type="NCBI Taxonomy" id="86028"/>
    <lineage>
        <taxon>Eukaryota</taxon>
        <taxon>Fungi</taxon>
        <taxon>Dikarya</taxon>
        <taxon>Ascomycota</taxon>
        <taxon>Pezizomycotina</taxon>
        <taxon>Leotiomycetes</taxon>
        <taxon>Helotiales</taxon>
        <taxon>Ploettnerulaceae</taxon>
        <taxon>Oculimacula</taxon>
    </lineage>
</organism>
<gene>
    <name evidence="2" type="ORF">VTL71DRAFT_7206</name>
</gene>
<keyword evidence="1" id="KW-0732">Signal</keyword>
<comment type="caution">
    <text evidence="2">The sequence shown here is derived from an EMBL/GenBank/DDBJ whole genome shotgun (WGS) entry which is preliminary data.</text>
</comment>
<feature type="signal peptide" evidence="1">
    <location>
        <begin position="1"/>
        <end position="22"/>
    </location>
</feature>
<accession>A0ABR4BW14</accession>
<proteinExistence type="predicted"/>
<dbReference type="EMBL" id="JAZHXI010000018">
    <property type="protein sequence ID" value="KAL2061828.1"/>
    <property type="molecule type" value="Genomic_DNA"/>
</dbReference>